<organism evidence="2 3">
    <name type="scientific">Streptomyces cupreus</name>
    <dbReference type="NCBI Taxonomy" id="2759956"/>
    <lineage>
        <taxon>Bacteria</taxon>
        <taxon>Bacillati</taxon>
        <taxon>Actinomycetota</taxon>
        <taxon>Actinomycetes</taxon>
        <taxon>Kitasatosporales</taxon>
        <taxon>Streptomycetaceae</taxon>
        <taxon>Streptomyces</taxon>
    </lineage>
</organism>
<keyword evidence="3" id="KW-1185">Reference proteome</keyword>
<evidence type="ECO:0000313" key="3">
    <source>
        <dbReference type="Proteomes" id="UP000584670"/>
    </source>
</evidence>
<gene>
    <name evidence="2" type="ORF">H4N64_35730</name>
</gene>
<protein>
    <submittedName>
        <fullName evidence="2">Uncharacterized protein</fullName>
    </submittedName>
</protein>
<evidence type="ECO:0000313" key="2">
    <source>
        <dbReference type="EMBL" id="MBC2906782.1"/>
    </source>
</evidence>
<evidence type="ECO:0000256" key="1">
    <source>
        <dbReference type="SAM" id="Coils"/>
    </source>
</evidence>
<keyword evidence="1" id="KW-0175">Coiled coil</keyword>
<name>A0A7X1JBM7_9ACTN</name>
<comment type="caution">
    <text evidence="2">The sequence shown here is derived from an EMBL/GenBank/DDBJ whole genome shotgun (WGS) entry which is preliminary data.</text>
</comment>
<feature type="coiled-coil region" evidence="1">
    <location>
        <begin position="10"/>
        <end position="51"/>
    </location>
</feature>
<dbReference type="AlphaFoldDB" id="A0A7X1JBM7"/>
<accession>A0A7X1JBM7</accession>
<dbReference type="EMBL" id="JACMSF010000058">
    <property type="protein sequence ID" value="MBC2906782.1"/>
    <property type="molecule type" value="Genomic_DNA"/>
</dbReference>
<dbReference type="Proteomes" id="UP000584670">
    <property type="component" value="Unassembled WGS sequence"/>
</dbReference>
<proteinExistence type="predicted"/>
<reference evidence="2 3" key="1">
    <citation type="submission" date="2020-08" db="EMBL/GenBank/DDBJ databases">
        <title>Streptomyces sp. PSKA01 genome sequencing and assembly.</title>
        <authorList>
            <person name="Mandal S."/>
            <person name="Maiti P.K."/>
            <person name="Das P."/>
        </authorList>
    </citation>
    <scope>NUCLEOTIDE SEQUENCE [LARGE SCALE GENOMIC DNA]</scope>
    <source>
        <strain evidence="2 3">PSKA01</strain>
    </source>
</reference>
<sequence length="213" mass="23213">MELIEGARRLTALEREHRGLQQAYAQLEGRLQSVERRLDTLMAAQAEARSDLPSNAHSVHHVIAREYDVLVEQKVQALARAAAHSVAAASPGAVPRLLWLMGQICSVLFGSDKPDGKAVLAAVCKSRLDPLASQASRLSSSALDLRERSAQTGLPAHWDFEIVPGEPLDEEWQEAWPSCDSTLPGQFVIAPAYLVAEQVFSRQRVCTGLSIPS</sequence>
<dbReference type="RefSeq" id="WP_186286704.1">
    <property type="nucleotide sequence ID" value="NZ_JACMSF010000058.1"/>
</dbReference>